<feature type="domain" description="CHAD" evidence="2">
    <location>
        <begin position="227"/>
        <end position="518"/>
    </location>
</feature>
<dbReference type="SMART" id="SM01118">
    <property type="entry name" value="CYTH"/>
    <property type="match status" value="1"/>
</dbReference>
<reference evidence="3 4" key="1">
    <citation type="submission" date="2023-07" db="EMBL/GenBank/DDBJ databases">
        <title>Sorghum-associated microbial communities from plants grown in Nebraska, USA.</title>
        <authorList>
            <person name="Schachtman D."/>
        </authorList>
    </citation>
    <scope>NUCLEOTIDE SEQUENCE [LARGE SCALE GENOMIC DNA]</scope>
    <source>
        <strain evidence="3 4">BE240</strain>
    </source>
</reference>
<dbReference type="InterPro" id="IPR007899">
    <property type="entry name" value="CHAD_dom"/>
</dbReference>
<evidence type="ECO:0000259" key="2">
    <source>
        <dbReference type="PROSITE" id="PS51708"/>
    </source>
</evidence>
<dbReference type="PROSITE" id="PS51707">
    <property type="entry name" value="CYTH"/>
    <property type="match status" value="1"/>
</dbReference>
<proteinExistence type="predicted"/>
<dbReference type="Gene3D" id="1.40.20.10">
    <property type="entry name" value="CHAD domain"/>
    <property type="match status" value="1"/>
</dbReference>
<evidence type="ECO:0000259" key="1">
    <source>
        <dbReference type="PROSITE" id="PS51707"/>
    </source>
</evidence>
<dbReference type="SMART" id="SM00880">
    <property type="entry name" value="CHAD"/>
    <property type="match status" value="1"/>
</dbReference>
<dbReference type="InterPro" id="IPR039013">
    <property type="entry name" value="YgiF"/>
</dbReference>
<dbReference type="InterPro" id="IPR038186">
    <property type="entry name" value="CHAD_dom_sf"/>
</dbReference>
<protein>
    <submittedName>
        <fullName evidence="3">Inorganic triphosphatase YgiF</fullName>
    </submittedName>
</protein>
<comment type="caution">
    <text evidence="3">The sequence shown here is derived from an EMBL/GenBank/DDBJ whole genome shotgun (WGS) entry which is preliminary data.</text>
</comment>
<feature type="domain" description="CYTH" evidence="1">
    <location>
        <begin position="2"/>
        <end position="212"/>
    </location>
</feature>
<dbReference type="CDD" id="cd07756">
    <property type="entry name" value="CYTH-like_Pase_CHAD"/>
    <property type="match status" value="1"/>
</dbReference>
<gene>
    <name evidence="3" type="ORF">J2X09_001136</name>
</gene>
<dbReference type="Pfam" id="PF05235">
    <property type="entry name" value="CHAD"/>
    <property type="match status" value="1"/>
</dbReference>
<keyword evidence="4" id="KW-1185">Reference proteome</keyword>
<dbReference type="RefSeq" id="WP_204732728.1">
    <property type="nucleotide sequence ID" value="NZ_JAVDWE010000002.1"/>
</dbReference>
<accession>A0ABU1V7H0</accession>
<dbReference type="Gene3D" id="2.40.320.10">
    <property type="entry name" value="Hypothetical Protein Pfu-838710-001"/>
    <property type="match status" value="1"/>
</dbReference>
<dbReference type="SUPFAM" id="SSF55154">
    <property type="entry name" value="CYTH-like phosphatases"/>
    <property type="match status" value="1"/>
</dbReference>
<dbReference type="InterPro" id="IPR023577">
    <property type="entry name" value="CYTH_domain"/>
</dbReference>
<dbReference type="PROSITE" id="PS51708">
    <property type="entry name" value="CHAD"/>
    <property type="match status" value="1"/>
</dbReference>
<dbReference type="PANTHER" id="PTHR39569:SF1">
    <property type="entry name" value="INORGANIC TRIPHOSPHATASE"/>
    <property type="match status" value="1"/>
</dbReference>
<dbReference type="EMBL" id="JAVDWE010000002">
    <property type="protein sequence ID" value="MDR7093404.1"/>
    <property type="molecule type" value="Genomic_DNA"/>
</dbReference>
<name>A0ABU1V7H0_9BURK</name>
<evidence type="ECO:0000313" key="3">
    <source>
        <dbReference type="EMBL" id="MDR7093404.1"/>
    </source>
</evidence>
<dbReference type="Pfam" id="PF01928">
    <property type="entry name" value="CYTH"/>
    <property type="match status" value="1"/>
</dbReference>
<dbReference type="PANTHER" id="PTHR39569">
    <property type="entry name" value="INORGANIC TRIPHOSPHATASE"/>
    <property type="match status" value="1"/>
</dbReference>
<dbReference type="InterPro" id="IPR033469">
    <property type="entry name" value="CYTH-like_dom_sf"/>
</dbReference>
<organism evidence="3 4">
    <name type="scientific">Hydrogenophaga laconesensis</name>
    <dbReference type="NCBI Taxonomy" id="1805971"/>
    <lineage>
        <taxon>Bacteria</taxon>
        <taxon>Pseudomonadati</taxon>
        <taxon>Pseudomonadota</taxon>
        <taxon>Betaproteobacteria</taxon>
        <taxon>Burkholderiales</taxon>
        <taxon>Comamonadaceae</taxon>
        <taxon>Hydrogenophaga</taxon>
    </lineage>
</organism>
<sequence>MPVETELKLDLHPDDLPRLLAHPLLGAPTPRRERLFNTYFDTSTLALRAQRVAVRERRVGRRTLLTVKTAGTSVGGLSSRGEWEAPGRPGRFDFASLVDDEALAQQLLSVAWQLVPVFRTDFTRRSWILHHGGATVELALDQGAIATGNAGGTHRQAILEVELELLDGPVDSLLDLAHTLALGPQGLATQALRLLPAQRSKAERGYALFTGERPRPAKAAPLSLSADMHPVQAFRDAALGCLMHLQANAAGVLPPGPDSTLPDPEFVHQARVALRRLRTGLRLFRVHLPRRFVAHWAAEWKTLAGRLGDARNWDVFATERLPDWLPGGEPHAASGVAERALFDWVRHQRLDANVRAAQALGDSAHALRMLAFTRAVLALKKPDDAPAQSLPDWACATLRQRHDALREEARRARRLGPEGRHALRIRLKKLRYAQDFLGSLLPRDQVRRSTAALADAQALLGDLNDLSTAQTLLDTVPQGLATPCVQQWLADLQVQLETGLEALPAMERALARTPTPWD</sequence>
<dbReference type="Proteomes" id="UP001265550">
    <property type="component" value="Unassembled WGS sequence"/>
</dbReference>
<evidence type="ECO:0000313" key="4">
    <source>
        <dbReference type="Proteomes" id="UP001265550"/>
    </source>
</evidence>